<dbReference type="AlphaFoldDB" id="A0A1H6F7Y8"/>
<dbReference type="PANTHER" id="PTHR10846:SF8">
    <property type="entry name" value="INNER MEMBRANE PROTEIN YRBG"/>
    <property type="match status" value="1"/>
</dbReference>
<dbReference type="GO" id="GO:0006874">
    <property type="term" value="P:intracellular calcium ion homeostasis"/>
    <property type="evidence" value="ECO:0007669"/>
    <property type="project" value="TreeGrafter"/>
</dbReference>
<name>A0A1H6F7Y8_9GAMM</name>
<proteinExistence type="predicted"/>
<feature type="transmembrane region" description="Helical" evidence="5">
    <location>
        <begin position="50"/>
        <end position="73"/>
    </location>
</feature>
<dbReference type="Gene3D" id="1.20.1420.30">
    <property type="entry name" value="NCX, central ion-binding region"/>
    <property type="match status" value="1"/>
</dbReference>
<feature type="transmembrane region" description="Helical" evidence="5">
    <location>
        <begin position="12"/>
        <end position="30"/>
    </location>
</feature>
<dbReference type="PANTHER" id="PTHR10846">
    <property type="entry name" value="SODIUM/POTASSIUM/CALCIUM EXCHANGER"/>
    <property type="match status" value="1"/>
</dbReference>
<feature type="domain" description="Sodium/calcium exchanger membrane region" evidence="6">
    <location>
        <begin position="15"/>
        <end position="180"/>
    </location>
</feature>
<feature type="transmembrane region" description="Helical" evidence="5">
    <location>
        <begin position="159"/>
        <end position="180"/>
    </location>
</feature>
<feature type="transmembrane region" description="Helical" evidence="5">
    <location>
        <begin position="85"/>
        <end position="105"/>
    </location>
</feature>
<comment type="subcellular location">
    <subcellularLocation>
        <location evidence="1">Membrane</location>
        <topology evidence="1">Multi-pass membrane protein</topology>
    </subcellularLocation>
</comment>
<evidence type="ECO:0000256" key="4">
    <source>
        <dbReference type="ARBA" id="ARBA00023136"/>
    </source>
</evidence>
<reference evidence="7 8" key="1">
    <citation type="submission" date="2016-10" db="EMBL/GenBank/DDBJ databases">
        <authorList>
            <person name="de Groot N.N."/>
        </authorList>
    </citation>
    <scope>NUCLEOTIDE SEQUENCE [LARGE SCALE GENOMIC DNA]</scope>
    <source>
        <strain evidence="7">MBHS1</strain>
    </source>
</reference>
<keyword evidence="3 5" id="KW-1133">Transmembrane helix</keyword>
<dbReference type="GO" id="GO:0005886">
    <property type="term" value="C:plasma membrane"/>
    <property type="evidence" value="ECO:0007669"/>
    <property type="project" value="TreeGrafter"/>
</dbReference>
<accession>A0A1H6F7Y8</accession>
<evidence type="ECO:0000259" key="6">
    <source>
        <dbReference type="Pfam" id="PF01699"/>
    </source>
</evidence>
<dbReference type="InterPro" id="IPR004481">
    <property type="entry name" value="K/Na/Ca-exchanger"/>
</dbReference>
<dbReference type="Pfam" id="PF01699">
    <property type="entry name" value="Na_Ca_ex"/>
    <property type="match status" value="1"/>
</dbReference>
<protein>
    <submittedName>
        <fullName evidence="7">Inner membrane protein YrbG</fullName>
    </submittedName>
</protein>
<dbReference type="GO" id="GO:0008273">
    <property type="term" value="F:calcium, potassium:sodium antiporter activity"/>
    <property type="evidence" value="ECO:0007669"/>
    <property type="project" value="TreeGrafter"/>
</dbReference>
<evidence type="ECO:0000256" key="5">
    <source>
        <dbReference type="SAM" id="Phobius"/>
    </source>
</evidence>
<dbReference type="GO" id="GO:0005262">
    <property type="term" value="F:calcium channel activity"/>
    <property type="evidence" value="ECO:0007669"/>
    <property type="project" value="TreeGrafter"/>
</dbReference>
<dbReference type="InterPro" id="IPR044880">
    <property type="entry name" value="NCX_ion-bd_dom_sf"/>
</dbReference>
<sequence>MLFRTSSEVVPLSLGFLLVIVSSLGLVFGANLLVEGASGIARNLGVSERIIAVSVIALGTSLPELATSLMAVIKKEMDISIGNIIGSNIFNILGILGVTSIVSPVPLVDHGLIYDIVWMLVISFILILLIIPFEKKFSIKNRIGCFGKFFKNDCSDSGLITRWEGVLLFAVYLSYIVWVFV</sequence>
<dbReference type="Gene3D" id="6.10.280.80">
    <property type="entry name" value="NCX, peripheral helical region"/>
    <property type="match status" value="1"/>
</dbReference>
<organism evidence="7 8">
    <name type="scientific">Candidatus Venteria ishoeyi</name>
    <dbReference type="NCBI Taxonomy" id="1899563"/>
    <lineage>
        <taxon>Bacteria</taxon>
        <taxon>Pseudomonadati</taxon>
        <taxon>Pseudomonadota</taxon>
        <taxon>Gammaproteobacteria</taxon>
        <taxon>Thiotrichales</taxon>
        <taxon>Thiotrichaceae</taxon>
        <taxon>Venteria</taxon>
    </lineage>
</organism>
<keyword evidence="4 5" id="KW-0472">Membrane</keyword>
<dbReference type="InterPro" id="IPR004837">
    <property type="entry name" value="NaCa_Exmemb"/>
</dbReference>
<evidence type="ECO:0000256" key="3">
    <source>
        <dbReference type="ARBA" id="ARBA00022989"/>
    </source>
</evidence>
<evidence type="ECO:0000313" key="8">
    <source>
        <dbReference type="Proteomes" id="UP000236724"/>
    </source>
</evidence>
<evidence type="ECO:0000256" key="2">
    <source>
        <dbReference type="ARBA" id="ARBA00022692"/>
    </source>
</evidence>
<feature type="transmembrane region" description="Helical" evidence="5">
    <location>
        <begin position="111"/>
        <end position="133"/>
    </location>
</feature>
<evidence type="ECO:0000256" key="1">
    <source>
        <dbReference type="ARBA" id="ARBA00004141"/>
    </source>
</evidence>
<keyword evidence="2 5" id="KW-0812">Transmembrane</keyword>
<dbReference type="Proteomes" id="UP000236724">
    <property type="component" value="Unassembled WGS sequence"/>
</dbReference>
<dbReference type="EMBL" id="FMSV02000248">
    <property type="protein sequence ID" value="SEH05429.1"/>
    <property type="molecule type" value="Genomic_DNA"/>
</dbReference>
<evidence type="ECO:0000313" key="7">
    <source>
        <dbReference type="EMBL" id="SEH05429.1"/>
    </source>
</evidence>
<keyword evidence="8" id="KW-1185">Reference proteome</keyword>
<gene>
    <name evidence="7" type="primary">yrbG_1</name>
    <name evidence="7" type="ORF">MBHS_01282</name>
</gene>